<dbReference type="AlphaFoldDB" id="A0AAI9ZI01"/>
<dbReference type="EMBL" id="JAHMHQ010000022">
    <property type="protein sequence ID" value="KAK1624942.1"/>
    <property type="molecule type" value="Genomic_DNA"/>
</dbReference>
<evidence type="ECO:0000256" key="1">
    <source>
        <dbReference type="SAM" id="MobiDB-lite"/>
    </source>
</evidence>
<dbReference type="RefSeq" id="XP_060440937.1">
    <property type="nucleotide sequence ID" value="XM_060591169.1"/>
</dbReference>
<feature type="region of interest" description="Disordered" evidence="1">
    <location>
        <begin position="104"/>
        <end position="129"/>
    </location>
</feature>
<evidence type="ECO:0000313" key="2">
    <source>
        <dbReference type="EMBL" id="KAK1624942.1"/>
    </source>
</evidence>
<keyword evidence="3" id="KW-1185">Reference proteome</keyword>
<sequence length="150" mass="17635">MISPGQPSQTRHLGHNPTVHYPYIDVLSSDIMPVLLQTMTALASHRRVRIQSKTRRTYFPDLYRVQPPQLSQKRINRRRRIIIFGRTREQRATKMLITATSWMTSSDDSTDHSTDRRGRAHSSEARKFAKRRDASSLQFHITQFRFPIFK</sequence>
<feature type="compositionally biased region" description="Basic and acidic residues" evidence="1">
    <location>
        <begin position="109"/>
        <end position="129"/>
    </location>
</feature>
<dbReference type="GeneID" id="85476031"/>
<dbReference type="Proteomes" id="UP001243989">
    <property type="component" value="Unassembled WGS sequence"/>
</dbReference>
<reference evidence="2" key="1">
    <citation type="submission" date="2021-06" db="EMBL/GenBank/DDBJ databases">
        <title>Comparative genomics, transcriptomics and evolutionary studies reveal genomic signatures of adaptation to plant cell wall in hemibiotrophic fungi.</title>
        <authorList>
            <consortium name="DOE Joint Genome Institute"/>
            <person name="Baroncelli R."/>
            <person name="Diaz J.F."/>
            <person name="Benocci T."/>
            <person name="Peng M."/>
            <person name="Battaglia E."/>
            <person name="Haridas S."/>
            <person name="Andreopoulos W."/>
            <person name="Labutti K."/>
            <person name="Pangilinan J."/>
            <person name="Floch G.L."/>
            <person name="Makela M.R."/>
            <person name="Henrissat B."/>
            <person name="Grigoriev I.V."/>
            <person name="Crouch J.A."/>
            <person name="De Vries R.P."/>
            <person name="Sukno S.A."/>
            <person name="Thon M.R."/>
        </authorList>
    </citation>
    <scope>NUCLEOTIDE SEQUENCE</scope>
    <source>
        <strain evidence="2">CBS 102054</strain>
    </source>
</reference>
<gene>
    <name evidence="2" type="ORF">BDP81DRAFT_436793</name>
</gene>
<accession>A0AAI9ZI01</accession>
<proteinExistence type="predicted"/>
<comment type="caution">
    <text evidence="2">The sequence shown here is derived from an EMBL/GenBank/DDBJ whole genome shotgun (WGS) entry which is preliminary data.</text>
</comment>
<evidence type="ECO:0000313" key="3">
    <source>
        <dbReference type="Proteomes" id="UP001243989"/>
    </source>
</evidence>
<name>A0AAI9ZI01_9PEZI</name>
<protein>
    <submittedName>
        <fullName evidence="2">Uncharacterized protein</fullName>
    </submittedName>
</protein>
<organism evidence="2 3">
    <name type="scientific">Colletotrichum phormii</name>
    <dbReference type="NCBI Taxonomy" id="359342"/>
    <lineage>
        <taxon>Eukaryota</taxon>
        <taxon>Fungi</taxon>
        <taxon>Dikarya</taxon>
        <taxon>Ascomycota</taxon>
        <taxon>Pezizomycotina</taxon>
        <taxon>Sordariomycetes</taxon>
        <taxon>Hypocreomycetidae</taxon>
        <taxon>Glomerellales</taxon>
        <taxon>Glomerellaceae</taxon>
        <taxon>Colletotrichum</taxon>
        <taxon>Colletotrichum acutatum species complex</taxon>
    </lineage>
</organism>